<dbReference type="EMBL" id="JTAI01000022">
    <property type="protein sequence ID" value="PPS93140.1"/>
    <property type="molecule type" value="Genomic_DNA"/>
</dbReference>
<sequence>MSKLNEFFEKKKQKSKGLGDLSSTKKPIIGGLKGATGDPNISSVISEGNIDDWSINTDVKDTSDFLISSKNLSVDGLRKPSNSHMVVAVKTSKPDFDSNIWKSKTGDSSGMNGLSLSKKNAGEDEDGKNMNDEEKEKPKETLKYNVRARLAARGQKVDFLNAKDAISSMPTLAAAVATTNKPRGSNLAPLNPVGTSGNDSDALGAATSTNTFTEKQATSTASATIVEQKDNSYENTDMKNEGKHSENDEKSDLEVIKQLRNCNLLYFNKEVVFNCIVDIEQSKLKYSNIVKDF</sequence>
<feature type="compositionally biased region" description="Polar residues" evidence="1">
    <location>
        <begin position="100"/>
        <end position="118"/>
    </location>
</feature>
<feature type="region of interest" description="Disordered" evidence="1">
    <location>
        <begin position="100"/>
        <end position="139"/>
    </location>
</feature>
<dbReference type="VEuPathDB" id="CryptoDB:GY17_00003130"/>
<feature type="compositionally biased region" description="Basic and acidic residues" evidence="1">
    <location>
        <begin position="1"/>
        <end position="10"/>
    </location>
</feature>
<protein>
    <submittedName>
        <fullName evidence="2">Uncharacterized protein</fullName>
    </submittedName>
</protein>
<proteinExistence type="predicted"/>
<keyword evidence="4" id="KW-1185">Reference proteome</keyword>
<reference evidence="3 4" key="1">
    <citation type="submission" date="2014-11" db="EMBL/GenBank/DDBJ databases">
        <title>Comparative genomic analysis of Cryptosporidium hominis reveals occurrence of genetic recombination in virulent subtypes.</title>
        <authorList>
            <person name="Guo Y."/>
            <person name="Tang K."/>
            <person name="Frace M."/>
            <person name="Li N."/>
            <person name="Roellig D.M."/>
            <person name="Sammons S."/>
            <person name="Knipe K."/>
            <person name="Rowe L."/>
            <person name="Feng Y."/>
            <person name="Xiao L."/>
        </authorList>
    </citation>
    <scope>NUCLEOTIDE SEQUENCE [LARGE SCALE GENOMIC DNA]</scope>
    <source>
        <strain evidence="3">30976</strain>
    </source>
</reference>
<accession>A0A0S4TFM5</accession>
<evidence type="ECO:0000313" key="3">
    <source>
        <dbReference type="EMBL" id="PPS93140.1"/>
    </source>
</evidence>
<dbReference type="Proteomes" id="UP001429100">
    <property type="component" value="Unassembled WGS sequence"/>
</dbReference>
<feature type="compositionally biased region" description="Basic and acidic residues" evidence="1">
    <location>
        <begin position="127"/>
        <end position="139"/>
    </location>
</feature>
<evidence type="ECO:0000313" key="2">
    <source>
        <dbReference type="EMBL" id="CUV05475.1"/>
    </source>
</evidence>
<evidence type="ECO:0000313" key="4">
    <source>
        <dbReference type="Proteomes" id="UP001429100"/>
    </source>
</evidence>
<dbReference type="VEuPathDB" id="CryptoDB:Chro.40113"/>
<dbReference type="OrthoDB" id="340395at2759"/>
<feature type="region of interest" description="Disordered" evidence="1">
    <location>
        <begin position="1"/>
        <end position="43"/>
    </location>
</feature>
<dbReference type="AlphaFoldDB" id="A0A0S4TFM5"/>
<evidence type="ECO:0000256" key="1">
    <source>
        <dbReference type="SAM" id="MobiDB-lite"/>
    </source>
</evidence>
<feature type="compositionally biased region" description="Basic and acidic residues" evidence="1">
    <location>
        <begin position="227"/>
        <end position="250"/>
    </location>
</feature>
<gene>
    <name evidence="2" type="ORF">CHUDEA4_940</name>
    <name evidence="3" type="ORF">GY17_00003130</name>
</gene>
<dbReference type="Proteomes" id="UP000199752">
    <property type="component" value="Chromosome 4"/>
</dbReference>
<name>A0A0S4TFM5_CRYHO</name>
<reference evidence="3 4" key="3">
    <citation type="submission" date="2017-10" db="EMBL/GenBank/DDBJ databases">
        <title>Consistent, comparative and evidence-based genome annotation and re-annotation for the closely-related species, Cryptosporidium parvum, C. hominis and C. tyzzeri.</title>
        <authorList>
            <person name="Baptista R.P."/>
            <person name="Li Y."/>
            <person name="Sateriale A."/>
            <person name="Striepen B."/>
            <person name="Kissinger J.C."/>
        </authorList>
    </citation>
    <scope>NUCLEOTIDE SEQUENCE [LARGE SCALE GENOMIC DNA]</scope>
    <source>
        <strain evidence="3">30976</strain>
    </source>
</reference>
<feature type="region of interest" description="Disordered" evidence="1">
    <location>
        <begin position="214"/>
        <end position="250"/>
    </location>
</feature>
<feature type="compositionally biased region" description="Polar residues" evidence="1">
    <location>
        <begin position="214"/>
        <end position="225"/>
    </location>
</feature>
<reference evidence="2" key="2">
    <citation type="submission" date="2015-08" db="EMBL/GenBank/DDBJ databases">
        <authorList>
            <person name="Babu N.S."/>
            <person name="Beckwith C.J."/>
            <person name="Beseler K.G."/>
            <person name="Brison A."/>
            <person name="Carone J.V."/>
            <person name="Caskin T.P."/>
            <person name="Diamond M."/>
            <person name="Durham M.E."/>
            <person name="Foxe J.M."/>
            <person name="Go M."/>
            <person name="Henderson B.A."/>
            <person name="Jones I.B."/>
            <person name="McGettigan J.A."/>
            <person name="Micheletti S.J."/>
            <person name="Nasrallah M.E."/>
            <person name="Ortiz D."/>
            <person name="Piller C.R."/>
            <person name="Privatt S.R."/>
            <person name="Schneider S.L."/>
            <person name="Sharp S."/>
            <person name="Smith T.C."/>
            <person name="Stanton J.D."/>
            <person name="Ullery H.E."/>
            <person name="Wilson R.J."/>
            <person name="Serrano M.G."/>
            <person name="Buck G."/>
            <person name="Lee V."/>
            <person name="Wang Y."/>
            <person name="Carvalho R."/>
            <person name="Voegtly L."/>
            <person name="Shi R."/>
            <person name="Duckworth R."/>
            <person name="Johnson A."/>
            <person name="Loviza R."/>
            <person name="Walstead R."/>
            <person name="Shah Z."/>
            <person name="Kiflezghi M."/>
            <person name="Wade K."/>
            <person name="Ball S.L."/>
            <person name="Bradley K.W."/>
            <person name="Asai D.J."/>
            <person name="Bowman C.A."/>
            <person name="Russell D.A."/>
            <person name="Pope W.H."/>
            <person name="Jacobs-Sera D."/>
            <person name="Hendrix R.W."/>
            <person name="Hatfull G.F."/>
        </authorList>
    </citation>
    <scope>NUCLEOTIDE SEQUENCE [LARGE SCALE GENOMIC DNA]</scope>
</reference>
<dbReference type="VEuPathDB" id="CryptoDB:ChTU502y2012_413g0280"/>
<dbReference type="EMBL" id="LN877950">
    <property type="protein sequence ID" value="CUV05475.1"/>
    <property type="molecule type" value="Genomic_DNA"/>
</dbReference>
<dbReference type="VEuPathDB" id="CryptoDB:CHUDEA4_940"/>
<organism evidence="2">
    <name type="scientific">Cryptosporidium hominis</name>
    <dbReference type="NCBI Taxonomy" id="237895"/>
    <lineage>
        <taxon>Eukaryota</taxon>
        <taxon>Sar</taxon>
        <taxon>Alveolata</taxon>
        <taxon>Apicomplexa</taxon>
        <taxon>Conoidasida</taxon>
        <taxon>Coccidia</taxon>
        <taxon>Eucoccidiorida</taxon>
        <taxon>Eimeriorina</taxon>
        <taxon>Cryptosporidiidae</taxon>
        <taxon>Cryptosporidium</taxon>
    </lineage>
</organism>